<gene>
    <name evidence="1" type="ORF">GDH07_26760</name>
</gene>
<reference evidence="1 2" key="1">
    <citation type="submission" date="2019-10" db="EMBL/GenBank/DDBJ databases">
        <title>Pseudomonas dajingensis sp. nov., isolated from the profound head ulcers of farmed Murray cod (Maccullochella peelii peelii).</title>
        <authorList>
            <person name="Liu Y."/>
        </authorList>
    </citation>
    <scope>NUCLEOTIDE SEQUENCE [LARGE SCALE GENOMIC DNA]</scope>
    <source>
        <strain evidence="1 2">MC042</strain>
    </source>
</reference>
<dbReference type="Proteomes" id="UP000486534">
    <property type="component" value="Unassembled WGS sequence"/>
</dbReference>
<accession>A0A7X1PR56</accession>
<proteinExistence type="predicted"/>
<dbReference type="RefSeq" id="WP_152899410.1">
    <property type="nucleotide sequence ID" value="NZ_WHUV01000005.1"/>
</dbReference>
<protein>
    <submittedName>
        <fullName evidence="1">Uncharacterized protein</fullName>
    </submittedName>
</protein>
<dbReference type="AlphaFoldDB" id="A0A7X1PR56"/>
<comment type="caution">
    <text evidence="1">The sequence shown here is derived from an EMBL/GenBank/DDBJ whole genome shotgun (WGS) entry which is preliminary data.</text>
</comment>
<organism evidence="1 2">
    <name type="scientific">Pseudomonas piscis</name>
    <dbReference type="NCBI Taxonomy" id="2614538"/>
    <lineage>
        <taxon>Bacteria</taxon>
        <taxon>Pseudomonadati</taxon>
        <taxon>Pseudomonadota</taxon>
        <taxon>Gammaproteobacteria</taxon>
        <taxon>Pseudomonadales</taxon>
        <taxon>Pseudomonadaceae</taxon>
        <taxon>Pseudomonas</taxon>
    </lineage>
</organism>
<evidence type="ECO:0000313" key="1">
    <source>
        <dbReference type="EMBL" id="MQA56929.1"/>
    </source>
</evidence>
<sequence length="204" mass="23220">MRSITVTELVCLHLQDATLKHSSLFGLERFSAAELAAKGYERVGDPRDFHLYEKNCATRHHQRTLEVGFKYYFLDRQLVGSGFNLSPGARLTSMLKYRKRLAARDNIPPSQLAFYFSGDKKEGAVILDDRHVMRFNQWSHQGAYLIATLESDLDLSNPLSRTATKAVKMTLEHHRLESIRDGARNPRHPAAFRQLAKALHDASI</sequence>
<evidence type="ECO:0000313" key="2">
    <source>
        <dbReference type="Proteomes" id="UP000486534"/>
    </source>
</evidence>
<name>A0A7X1PR56_9PSED</name>
<dbReference type="EMBL" id="WHUV01000005">
    <property type="protein sequence ID" value="MQA56929.1"/>
    <property type="molecule type" value="Genomic_DNA"/>
</dbReference>